<keyword evidence="1" id="KW-0812">Transmembrane</keyword>
<comment type="caution">
    <text evidence="2">The sequence shown here is derived from an EMBL/GenBank/DDBJ whole genome shotgun (WGS) entry which is preliminary data.</text>
</comment>
<feature type="transmembrane region" description="Helical" evidence="1">
    <location>
        <begin position="100"/>
        <end position="119"/>
    </location>
</feature>
<organism evidence="2 3">
    <name type="scientific">Portunus trituberculatus</name>
    <name type="common">Swimming crab</name>
    <name type="synonym">Neptunus trituberculatus</name>
    <dbReference type="NCBI Taxonomy" id="210409"/>
    <lineage>
        <taxon>Eukaryota</taxon>
        <taxon>Metazoa</taxon>
        <taxon>Ecdysozoa</taxon>
        <taxon>Arthropoda</taxon>
        <taxon>Crustacea</taxon>
        <taxon>Multicrustacea</taxon>
        <taxon>Malacostraca</taxon>
        <taxon>Eumalacostraca</taxon>
        <taxon>Eucarida</taxon>
        <taxon>Decapoda</taxon>
        <taxon>Pleocyemata</taxon>
        <taxon>Brachyura</taxon>
        <taxon>Eubrachyura</taxon>
        <taxon>Portunoidea</taxon>
        <taxon>Portunidae</taxon>
        <taxon>Portuninae</taxon>
        <taxon>Portunus</taxon>
    </lineage>
</organism>
<sequence length="127" mass="13979">MAGRVGRDAAYPLFEKISNKFNISPSKKSSNRQLLSVVDDALLCWSPEDGCLFSQILDVPTSVVQVRKRTGFCIVCDSSPKCEGQWVLGSCNLYVKRTDALIFFLMCVCVCVCVGRAHASVSVLKPR</sequence>
<evidence type="ECO:0000256" key="1">
    <source>
        <dbReference type="SAM" id="Phobius"/>
    </source>
</evidence>
<keyword evidence="3" id="KW-1185">Reference proteome</keyword>
<dbReference type="OrthoDB" id="341482at2759"/>
<reference evidence="2 3" key="1">
    <citation type="submission" date="2019-05" db="EMBL/GenBank/DDBJ databases">
        <title>Another draft genome of Portunus trituberculatus and its Hox gene families provides insights of decapod evolution.</title>
        <authorList>
            <person name="Jeong J.-H."/>
            <person name="Song I."/>
            <person name="Kim S."/>
            <person name="Choi T."/>
            <person name="Kim D."/>
            <person name="Ryu S."/>
            <person name="Kim W."/>
        </authorList>
    </citation>
    <scope>NUCLEOTIDE SEQUENCE [LARGE SCALE GENOMIC DNA]</scope>
    <source>
        <tissue evidence="2">Muscle</tissue>
    </source>
</reference>
<keyword evidence="1" id="KW-0472">Membrane</keyword>
<keyword evidence="1" id="KW-1133">Transmembrane helix</keyword>
<protein>
    <submittedName>
        <fullName evidence="2">Uncharacterized protein</fullName>
    </submittedName>
</protein>
<gene>
    <name evidence="2" type="ORF">E2C01_014742</name>
</gene>
<evidence type="ECO:0000313" key="3">
    <source>
        <dbReference type="Proteomes" id="UP000324222"/>
    </source>
</evidence>
<accession>A0A5B7DKW9</accession>
<dbReference type="Proteomes" id="UP000324222">
    <property type="component" value="Unassembled WGS sequence"/>
</dbReference>
<proteinExistence type="predicted"/>
<evidence type="ECO:0000313" key="2">
    <source>
        <dbReference type="EMBL" id="MPC21747.1"/>
    </source>
</evidence>
<dbReference type="AlphaFoldDB" id="A0A5B7DKW9"/>
<name>A0A5B7DKW9_PORTR</name>
<dbReference type="EMBL" id="VSRR010001011">
    <property type="protein sequence ID" value="MPC21747.1"/>
    <property type="molecule type" value="Genomic_DNA"/>
</dbReference>